<keyword evidence="5" id="KW-1185">Reference proteome</keyword>
<evidence type="ECO:0000313" key="4">
    <source>
        <dbReference type="EMBL" id="KAF7841841.1"/>
    </source>
</evidence>
<dbReference type="InterPro" id="IPR045865">
    <property type="entry name" value="ACT-like_dom_sf"/>
</dbReference>
<name>A0A835CGB5_9FABA</name>
<evidence type="ECO:0000256" key="1">
    <source>
        <dbReference type="ARBA" id="ARBA00022737"/>
    </source>
</evidence>
<dbReference type="EMBL" id="JAAIUW010000002">
    <property type="protein sequence ID" value="KAF7841841.1"/>
    <property type="molecule type" value="Genomic_DNA"/>
</dbReference>
<dbReference type="SUPFAM" id="SSF55021">
    <property type="entry name" value="ACT-like"/>
    <property type="match status" value="1"/>
</dbReference>
<proteinExistence type="predicted"/>
<reference evidence="4" key="1">
    <citation type="submission" date="2020-09" db="EMBL/GenBank/DDBJ databases">
        <title>Genome-Enabled Discovery of Anthraquinone Biosynthesis in Senna tora.</title>
        <authorList>
            <person name="Kang S.-H."/>
            <person name="Pandey R.P."/>
            <person name="Lee C.-M."/>
            <person name="Sim J.-S."/>
            <person name="Jeong J.-T."/>
            <person name="Choi B.-S."/>
            <person name="Jung M."/>
            <person name="Ginzburg D."/>
            <person name="Zhao K."/>
            <person name="Won S.Y."/>
            <person name="Oh T.-J."/>
            <person name="Yu Y."/>
            <person name="Kim N.-H."/>
            <person name="Lee O.R."/>
            <person name="Lee T.-H."/>
            <person name="Bashyal P."/>
            <person name="Kim T.-S."/>
            <person name="Lee W.-H."/>
            <person name="Kawkins C."/>
            <person name="Kim C.-K."/>
            <person name="Kim J.S."/>
            <person name="Ahn B.O."/>
            <person name="Rhee S.Y."/>
            <person name="Sohng J.K."/>
        </authorList>
    </citation>
    <scope>NUCLEOTIDE SEQUENCE</scope>
    <source>
        <tissue evidence="4">Leaf</tissue>
    </source>
</reference>
<comment type="caution">
    <text evidence="4">The sequence shown here is derived from an EMBL/GenBank/DDBJ whole genome shotgun (WGS) entry which is preliminary data.</text>
</comment>
<evidence type="ECO:0000313" key="5">
    <source>
        <dbReference type="Proteomes" id="UP000634136"/>
    </source>
</evidence>
<organism evidence="4 5">
    <name type="scientific">Senna tora</name>
    <dbReference type="NCBI Taxonomy" id="362788"/>
    <lineage>
        <taxon>Eukaryota</taxon>
        <taxon>Viridiplantae</taxon>
        <taxon>Streptophyta</taxon>
        <taxon>Embryophyta</taxon>
        <taxon>Tracheophyta</taxon>
        <taxon>Spermatophyta</taxon>
        <taxon>Magnoliopsida</taxon>
        <taxon>eudicotyledons</taxon>
        <taxon>Gunneridae</taxon>
        <taxon>Pentapetalae</taxon>
        <taxon>rosids</taxon>
        <taxon>fabids</taxon>
        <taxon>Fabales</taxon>
        <taxon>Fabaceae</taxon>
        <taxon>Caesalpinioideae</taxon>
        <taxon>Cassia clade</taxon>
        <taxon>Senna</taxon>
    </lineage>
</organism>
<evidence type="ECO:0000256" key="2">
    <source>
        <dbReference type="RuleBase" id="RU369043"/>
    </source>
</evidence>
<dbReference type="GO" id="GO:0016597">
    <property type="term" value="F:amino acid binding"/>
    <property type="evidence" value="ECO:0007669"/>
    <property type="project" value="UniProtKB-UniRule"/>
</dbReference>
<dbReference type="InterPro" id="IPR040217">
    <property type="entry name" value="ACR1-12"/>
</dbReference>
<accession>A0A835CGB5</accession>
<dbReference type="PANTHER" id="PTHR31096:SF23">
    <property type="entry name" value="ACT DOMAIN-CONTAINING PROTEIN ACR10"/>
    <property type="match status" value="1"/>
</dbReference>
<comment type="function">
    <text evidence="2">Binds amino acids.</text>
</comment>
<dbReference type="PANTHER" id="PTHR31096">
    <property type="entry name" value="ACT DOMAIN-CONTAINING PROTEIN ACR4-RELATED"/>
    <property type="match status" value="1"/>
</dbReference>
<dbReference type="AlphaFoldDB" id="A0A835CGB5"/>
<dbReference type="InterPro" id="IPR002912">
    <property type="entry name" value="ACT_dom"/>
</dbReference>
<dbReference type="Pfam" id="PF01842">
    <property type="entry name" value="ACT"/>
    <property type="match status" value="1"/>
</dbReference>
<dbReference type="Proteomes" id="UP000634136">
    <property type="component" value="Unassembled WGS sequence"/>
</dbReference>
<evidence type="ECO:0000259" key="3">
    <source>
        <dbReference type="PROSITE" id="PS51671"/>
    </source>
</evidence>
<keyword evidence="1 2" id="KW-0677">Repeat</keyword>
<dbReference type="OrthoDB" id="1436161at2759"/>
<sequence length="161" mass="17419">MHKPSISSAPNRASDTESLVLLSCLQFLADFDFNGIAISHLAATESLIAACPSCSSASGISYYCSDSDFQPPKPPDLFLLKFSCHDRKGLLHDVTEVLCEVELTIKKVKVSTTPDGKVMDLFFITDTSIDSRNGFQTFDSPPCLLTSVLVLDECIQHALGG</sequence>
<feature type="domain" description="ACT" evidence="3">
    <location>
        <begin position="79"/>
        <end position="156"/>
    </location>
</feature>
<dbReference type="Gene3D" id="3.30.70.260">
    <property type="match status" value="1"/>
</dbReference>
<protein>
    <recommendedName>
        <fullName evidence="2">ACT domain-containing protein ACR</fullName>
    </recommendedName>
    <alternativeName>
        <fullName evidence="2">Protein ACT DOMAIN REPEATS</fullName>
    </alternativeName>
</protein>
<gene>
    <name evidence="4" type="ORF">G2W53_004139</name>
</gene>
<dbReference type="PROSITE" id="PS51671">
    <property type="entry name" value="ACT"/>
    <property type="match status" value="1"/>
</dbReference>